<organism evidence="1 2">
    <name type="scientific">Pusillibacter faecalis</name>
    <dbReference type="NCBI Taxonomy" id="2714358"/>
    <lineage>
        <taxon>Bacteria</taxon>
        <taxon>Bacillati</taxon>
        <taxon>Bacillota</taxon>
        <taxon>Clostridia</taxon>
        <taxon>Eubacteriales</taxon>
        <taxon>Oscillospiraceae</taxon>
        <taxon>Pusillibacter</taxon>
    </lineage>
</organism>
<dbReference type="Proteomes" id="UP000679848">
    <property type="component" value="Chromosome"/>
</dbReference>
<gene>
    <name evidence="1" type="ORF">MM59RIKEN_23110</name>
</gene>
<evidence type="ECO:0000313" key="1">
    <source>
        <dbReference type="EMBL" id="BCK84992.1"/>
    </source>
</evidence>
<dbReference type="InterPro" id="IPR029063">
    <property type="entry name" value="SAM-dependent_MTases_sf"/>
</dbReference>
<dbReference type="Gene3D" id="3.40.50.150">
    <property type="entry name" value="Vaccinia Virus protein VP39"/>
    <property type="match status" value="1"/>
</dbReference>
<accession>A0A810QFX4</accession>
<dbReference type="KEGG" id="pfaa:MM59RIKEN_23110"/>
<name>A0A810QFX4_9FIRM</name>
<dbReference type="RefSeq" id="WP_055180003.1">
    <property type="nucleotide sequence ID" value="NZ_AP023420.1"/>
</dbReference>
<dbReference type="AlphaFoldDB" id="A0A810QFX4"/>
<reference evidence="1" key="1">
    <citation type="submission" date="2020-09" db="EMBL/GenBank/DDBJ databases">
        <title>New species isolated from human feces.</title>
        <authorList>
            <person name="Kitahara M."/>
            <person name="Shigeno Y."/>
            <person name="Shime M."/>
            <person name="Matsumoto Y."/>
            <person name="Nakamura S."/>
            <person name="Motooka D."/>
            <person name="Fukuoka S."/>
            <person name="Nishikawa H."/>
            <person name="Benno Y."/>
        </authorList>
    </citation>
    <scope>NUCLEOTIDE SEQUENCE</scope>
    <source>
        <strain evidence="1">MM59</strain>
    </source>
</reference>
<dbReference type="SUPFAM" id="SSF53335">
    <property type="entry name" value="S-adenosyl-L-methionine-dependent methyltransferases"/>
    <property type="match status" value="1"/>
</dbReference>
<keyword evidence="2" id="KW-1185">Reference proteome</keyword>
<evidence type="ECO:0000313" key="2">
    <source>
        <dbReference type="Proteomes" id="UP000679848"/>
    </source>
</evidence>
<dbReference type="EMBL" id="AP023420">
    <property type="protein sequence ID" value="BCK84992.1"/>
    <property type="molecule type" value="Genomic_DNA"/>
</dbReference>
<protein>
    <recommendedName>
        <fullName evidence="3">SAM-dependent DNA methyltransferase</fullName>
    </recommendedName>
</protein>
<evidence type="ECO:0008006" key="3">
    <source>
        <dbReference type="Google" id="ProtNLM"/>
    </source>
</evidence>
<proteinExistence type="predicted"/>
<sequence>MNHNKEFTSLLAQTAEITRGRIHRREVYRDFIDYCALNISVQTDHVHQERKTSLDKLLKRYKEEERTAFAHTFRELAHTVVRNVEGGIYEDLLGSTYCEFGADNRALKQDFTPQDVARLLAKITTIGNHYELPSEGFFTLNDPNSGSGILLLAAVEEAIRNGLNPSEQLVIQASDCDIACAQMTYIHLSLYGIPAVVVQGDCISMKEYSRWYTPVYLWRKWVWRAPMSFGTRRNPSDEQLKMLTEPMYAQCRKLDQFFRKEVSQRGA</sequence>